<evidence type="ECO:0000256" key="2">
    <source>
        <dbReference type="ARBA" id="ARBA00022679"/>
    </source>
</evidence>
<comment type="similarity">
    <text evidence="1">Belongs to the transferase hexapeptide repeat family.</text>
</comment>
<dbReference type="PANTHER" id="PTHR23416:SF23">
    <property type="entry name" value="ACETYLTRANSFERASE C18B11.09C-RELATED"/>
    <property type="match status" value="1"/>
</dbReference>
<dbReference type="Gene3D" id="2.160.10.10">
    <property type="entry name" value="Hexapeptide repeat proteins"/>
    <property type="match status" value="2"/>
</dbReference>
<proteinExistence type="inferred from homology"/>
<organism evidence="3 4">
    <name type="scientific">Flavobacterium gyeonganense</name>
    <dbReference type="NCBI Taxonomy" id="1310418"/>
    <lineage>
        <taxon>Bacteria</taxon>
        <taxon>Pseudomonadati</taxon>
        <taxon>Bacteroidota</taxon>
        <taxon>Flavobacteriia</taxon>
        <taxon>Flavobacteriales</taxon>
        <taxon>Flavobacteriaceae</taxon>
        <taxon>Flavobacterium</taxon>
    </lineage>
</organism>
<protein>
    <recommendedName>
        <fullName evidence="5">Acyltransferase</fullName>
    </recommendedName>
</protein>
<keyword evidence="4" id="KW-1185">Reference proteome</keyword>
<gene>
    <name evidence="3" type="ORF">ACFFVK_20390</name>
</gene>
<comment type="caution">
    <text evidence="3">The sequence shown here is derived from an EMBL/GenBank/DDBJ whole genome shotgun (WGS) entry which is preliminary data.</text>
</comment>
<dbReference type="InterPro" id="IPR011004">
    <property type="entry name" value="Trimer_LpxA-like_sf"/>
</dbReference>
<evidence type="ECO:0000256" key="1">
    <source>
        <dbReference type="ARBA" id="ARBA00007274"/>
    </source>
</evidence>
<evidence type="ECO:0000313" key="4">
    <source>
        <dbReference type="Proteomes" id="UP001589562"/>
    </source>
</evidence>
<dbReference type="PANTHER" id="PTHR23416">
    <property type="entry name" value="SIALIC ACID SYNTHASE-RELATED"/>
    <property type="match status" value="1"/>
</dbReference>
<reference evidence="3 4" key="1">
    <citation type="submission" date="2024-09" db="EMBL/GenBank/DDBJ databases">
        <authorList>
            <person name="Sun Q."/>
            <person name="Mori K."/>
        </authorList>
    </citation>
    <scope>NUCLEOTIDE SEQUENCE [LARGE SCALE GENOMIC DNA]</scope>
    <source>
        <strain evidence="3 4">CECT 8365</strain>
    </source>
</reference>
<evidence type="ECO:0000313" key="3">
    <source>
        <dbReference type="EMBL" id="MFB9110946.1"/>
    </source>
</evidence>
<keyword evidence="2" id="KW-0808">Transferase</keyword>
<dbReference type="InterPro" id="IPR051159">
    <property type="entry name" value="Hexapeptide_acetyltransf"/>
</dbReference>
<name>A0ABV5HGA8_9FLAO</name>
<evidence type="ECO:0008006" key="5">
    <source>
        <dbReference type="Google" id="ProtNLM"/>
    </source>
</evidence>
<accession>A0ABV5HGA8</accession>
<dbReference type="SUPFAM" id="SSF51161">
    <property type="entry name" value="Trimeric LpxA-like enzymes"/>
    <property type="match status" value="1"/>
</dbReference>
<dbReference type="Proteomes" id="UP001589562">
    <property type="component" value="Unassembled WGS sequence"/>
</dbReference>
<dbReference type="EMBL" id="JBHMFE010000046">
    <property type="protein sequence ID" value="MFB9110946.1"/>
    <property type="molecule type" value="Genomic_DNA"/>
</dbReference>
<dbReference type="RefSeq" id="WP_278010772.1">
    <property type="nucleotide sequence ID" value="NZ_CP121112.1"/>
</dbReference>
<sequence length="243" mass="28024">MNKILKFFEIKFRFLFTKSIVRGHKKSKIYIGKNVTIENSKIVIFENSTLHIDDNTVIKNVNMKIKGKVDIGKYNIIDNGYLSSKIFITINGSFSMGDFNRIRCAIWSRFDSILSIGCHNNINEETEIRADERVVIGDYNQISYKCLIWDTNTHNIYPDSKRRDLTNNFYPIFGYEFEKPSTKPVSIANDCWIGREVAILKGVEIKNSCVIGYRTTLSNCIIDKNKVVVSKSNNVIHDRTNND</sequence>